<dbReference type="FunFam" id="1.20.1260.100:FF:000001">
    <property type="entry name" value="translocator protein 2"/>
    <property type="match status" value="1"/>
</dbReference>
<reference evidence="7 8" key="1">
    <citation type="submission" date="2017-11" db="EMBL/GenBank/DDBJ databases">
        <authorList>
            <person name="Kracher B."/>
        </authorList>
    </citation>
    <scope>NUCLEOTIDE SEQUENCE [LARGE SCALE GENOMIC DNA]</scope>
    <source>
        <strain evidence="7 8">RACE1</strain>
    </source>
</reference>
<protein>
    <recommendedName>
        <fullName evidence="9">Translocator protein</fullName>
    </recommendedName>
</protein>
<dbReference type="EMBL" id="UNSH01000086">
    <property type="protein sequence ID" value="SZF06061.1"/>
    <property type="molecule type" value="Genomic_DNA"/>
</dbReference>
<evidence type="ECO:0000256" key="1">
    <source>
        <dbReference type="ARBA" id="ARBA00004141"/>
    </source>
</evidence>
<proteinExistence type="inferred from homology"/>
<accession>A0A383V0F0</accession>
<comment type="similarity">
    <text evidence="2">Belongs to the TspO/BZRP family.</text>
</comment>
<dbReference type="CDD" id="cd15904">
    <property type="entry name" value="TSPO_MBR"/>
    <property type="match status" value="1"/>
</dbReference>
<dbReference type="GO" id="GO:0033013">
    <property type="term" value="P:tetrapyrrole metabolic process"/>
    <property type="evidence" value="ECO:0007669"/>
    <property type="project" value="UniProtKB-ARBA"/>
</dbReference>
<keyword evidence="3 6" id="KW-0812">Transmembrane</keyword>
<evidence type="ECO:0000256" key="6">
    <source>
        <dbReference type="SAM" id="Phobius"/>
    </source>
</evidence>
<evidence type="ECO:0000256" key="5">
    <source>
        <dbReference type="ARBA" id="ARBA00023136"/>
    </source>
</evidence>
<dbReference type="PANTHER" id="PTHR10057:SF0">
    <property type="entry name" value="TRANSLOCATOR PROTEIN"/>
    <property type="match status" value="1"/>
</dbReference>
<dbReference type="AlphaFoldDB" id="A0A383V0F0"/>
<sequence>MTTFIPSITLPAAVFANPASSILLPVIAGAGMGYSMRPTRAQASYMALKQPPYRPPPYVFGPVWTILYGLMGYAAHRVYRTGMSPQASMEQYLLTKQGATLYTIQLGLNLIWMPLFFRLKRPVESLVDIIALTGTVGYLTYVWSRVEPVASWCLVPYCAWLGFATYLTAGVGYLNGWDLTDKKEATGSKGKHIKFTDEKDQDYR</sequence>
<dbReference type="InterPro" id="IPR038330">
    <property type="entry name" value="TspO/MBR-related_sf"/>
</dbReference>
<dbReference type="VEuPathDB" id="FungiDB:BLGHR1_16864"/>
<evidence type="ECO:0000256" key="4">
    <source>
        <dbReference type="ARBA" id="ARBA00022989"/>
    </source>
</evidence>
<dbReference type="GO" id="GO:0005741">
    <property type="term" value="C:mitochondrial outer membrane"/>
    <property type="evidence" value="ECO:0007669"/>
    <property type="project" value="TreeGrafter"/>
</dbReference>
<feature type="transmembrane region" description="Helical" evidence="6">
    <location>
        <begin position="126"/>
        <end position="143"/>
    </location>
</feature>
<feature type="transmembrane region" description="Helical" evidence="6">
    <location>
        <begin position="149"/>
        <end position="174"/>
    </location>
</feature>
<gene>
    <name evidence="7" type="ORF">BLGHR1_16864</name>
</gene>
<name>A0A383V0F0_BLUHO</name>
<evidence type="ECO:0008006" key="9">
    <source>
        <dbReference type="Google" id="ProtNLM"/>
    </source>
</evidence>
<evidence type="ECO:0000256" key="2">
    <source>
        <dbReference type="ARBA" id="ARBA00007524"/>
    </source>
</evidence>
<evidence type="ECO:0000256" key="3">
    <source>
        <dbReference type="ARBA" id="ARBA00022692"/>
    </source>
</evidence>
<dbReference type="Gene3D" id="1.20.1260.100">
    <property type="entry name" value="TspO/MBR protein"/>
    <property type="match status" value="1"/>
</dbReference>
<dbReference type="InterPro" id="IPR004307">
    <property type="entry name" value="TspO_MBR"/>
</dbReference>
<dbReference type="Proteomes" id="UP000275772">
    <property type="component" value="Unassembled WGS sequence"/>
</dbReference>
<dbReference type="PANTHER" id="PTHR10057">
    <property type="entry name" value="PERIPHERAL-TYPE BENZODIAZEPINE RECEPTOR"/>
    <property type="match status" value="1"/>
</dbReference>
<evidence type="ECO:0000313" key="8">
    <source>
        <dbReference type="Proteomes" id="UP000275772"/>
    </source>
</evidence>
<keyword evidence="5 6" id="KW-0472">Membrane</keyword>
<keyword evidence="4 6" id="KW-1133">Transmembrane helix</keyword>
<dbReference type="Pfam" id="PF03073">
    <property type="entry name" value="TspO_MBR"/>
    <property type="match status" value="1"/>
</dbReference>
<feature type="transmembrane region" description="Helical" evidence="6">
    <location>
        <begin position="99"/>
        <end position="119"/>
    </location>
</feature>
<evidence type="ECO:0000313" key="7">
    <source>
        <dbReference type="EMBL" id="SZF06061.1"/>
    </source>
</evidence>
<feature type="transmembrane region" description="Helical" evidence="6">
    <location>
        <begin position="57"/>
        <end position="79"/>
    </location>
</feature>
<organism evidence="7 8">
    <name type="scientific">Blumeria hordei</name>
    <name type="common">Barley powdery mildew</name>
    <name type="synonym">Blumeria graminis f. sp. hordei</name>
    <dbReference type="NCBI Taxonomy" id="2867405"/>
    <lineage>
        <taxon>Eukaryota</taxon>
        <taxon>Fungi</taxon>
        <taxon>Dikarya</taxon>
        <taxon>Ascomycota</taxon>
        <taxon>Pezizomycotina</taxon>
        <taxon>Leotiomycetes</taxon>
        <taxon>Erysiphales</taxon>
        <taxon>Erysiphaceae</taxon>
        <taxon>Blumeria</taxon>
    </lineage>
</organism>
<feature type="transmembrane region" description="Helical" evidence="6">
    <location>
        <begin position="12"/>
        <end position="36"/>
    </location>
</feature>
<comment type="subcellular location">
    <subcellularLocation>
        <location evidence="1">Membrane</location>
        <topology evidence="1">Multi-pass membrane protein</topology>
    </subcellularLocation>
</comment>